<dbReference type="Gene3D" id="3.40.50.1820">
    <property type="entry name" value="alpha/beta hydrolase"/>
    <property type="match status" value="1"/>
</dbReference>
<dbReference type="STRING" id="1335309.GA0116948_11541"/>
<dbReference type="AlphaFoldDB" id="A0A1C4FL53"/>
<feature type="chain" id="PRO_5008691964" evidence="2">
    <location>
        <begin position="19"/>
        <end position="273"/>
    </location>
</feature>
<dbReference type="PANTHER" id="PTHR48081:SF9">
    <property type="entry name" value="CARBOXYLESTERASE"/>
    <property type="match status" value="1"/>
</dbReference>
<dbReference type="OrthoDB" id="9777975at2"/>
<feature type="domain" description="BD-FAE-like" evidence="3">
    <location>
        <begin position="48"/>
        <end position="149"/>
    </location>
</feature>
<reference evidence="4 5" key="1">
    <citation type="submission" date="2016-08" db="EMBL/GenBank/DDBJ databases">
        <authorList>
            <person name="Seilhamer J.J."/>
        </authorList>
    </citation>
    <scope>NUCLEOTIDE SEQUENCE [LARGE SCALE GENOMIC DNA]</scope>
    <source>
        <strain evidence="4 5">A37T2</strain>
    </source>
</reference>
<dbReference type="Proteomes" id="UP000242818">
    <property type="component" value="Unassembled WGS sequence"/>
</dbReference>
<evidence type="ECO:0000256" key="2">
    <source>
        <dbReference type="SAM" id="SignalP"/>
    </source>
</evidence>
<keyword evidence="5" id="KW-1185">Reference proteome</keyword>
<dbReference type="InterPro" id="IPR029058">
    <property type="entry name" value="AB_hydrolase_fold"/>
</dbReference>
<gene>
    <name evidence="4" type="ORF">GA0116948_11541</name>
</gene>
<evidence type="ECO:0000256" key="1">
    <source>
        <dbReference type="ARBA" id="ARBA00022801"/>
    </source>
</evidence>
<dbReference type="GO" id="GO:0016787">
    <property type="term" value="F:hydrolase activity"/>
    <property type="evidence" value="ECO:0007669"/>
    <property type="project" value="UniProtKB-KW"/>
</dbReference>
<protein>
    <submittedName>
        <fullName evidence="4">Acetyl esterase/lipase</fullName>
    </submittedName>
</protein>
<keyword evidence="2" id="KW-0732">Signal</keyword>
<dbReference type="RefSeq" id="WP_089714680.1">
    <property type="nucleotide sequence ID" value="NZ_FMAR01000015.1"/>
</dbReference>
<dbReference type="EMBL" id="FMAR01000015">
    <property type="protein sequence ID" value="SCC56622.1"/>
    <property type="molecule type" value="Genomic_DNA"/>
</dbReference>
<dbReference type="PANTHER" id="PTHR48081">
    <property type="entry name" value="AB HYDROLASE SUPERFAMILY PROTEIN C4A8.06C"/>
    <property type="match status" value="1"/>
</dbReference>
<dbReference type="InterPro" id="IPR050300">
    <property type="entry name" value="GDXG_lipolytic_enzyme"/>
</dbReference>
<dbReference type="Pfam" id="PF20434">
    <property type="entry name" value="BD-FAE"/>
    <property type="match status" value="1"/>
</dbReference>
<feature type="signal peptide" evidence="2">
    <location>
        <begin position="1"/>
        <end position="18"/>
    </location>
</feature>
<dbReference type="InterPro" id="IPR049492">
    <property type="entry name" value="BD-FAE-like_dom"/>
</dbReference>
<sequence length="273" mass="30629">MKKICFLLLLLTAFSAQAQQTFSTQKNIRYYPDALYRNDPYREERCTLDIYHPDSAKNTPVIIWFHGGSMTGGHKEIPDALLGKGYTIVGVGYRLSPHVKAPTYIEDAAAAIAWVFKHIREYGGNPDLIFLSGHSAGGYLDLMVGLDKHYLAKYDIDANRVAGLIPFSPQAITHFTVRAERGIRDTQPIIDSLAPLFHVRGDLPPLLLITGDREMEMLGRYEENAYLLRMMKLNGSKTSRLYELQGFDHGGMATPAFPLLLREVAAITKKRSL</sequence>
<evidence type="ECO:0000259" key="3">
    <source>
        <dbReference type="Pfam" id="PF20434"/>
    </source>
</evidence>
<proteinExistence type="predicted"/>
<accession>A0A1C4FL53</accession>
<keyword evidence="1" id="KW-0378">Hydrolase</keyword>
<evidence type="ECO:0000313" key="4">
    <source>
        <dbReference type="EMBL" id="SCC56622.1"/>
    </source>
</evidence>
<dbReference type="SUPFAM" id="SSF53474">
    <property type="entry name" value="alpha/beta-Hydrolases"/>
    <property type="match status" value="1"/>
</dbReference>
<name>A0A1C4FL53_9BACT</name>
<organism evidence="4 5">
    <name type="scientific">Chitinophaga costaii</name>
    <dbReference type="NCBI Taxonomy" id="1335309"/>
    <lineage>
        <taxon>Bacteria</taxon>
        <taxon>Pseudomonadati</taxon>
        <taxon>Bacteroidota</taxon>
        <taxon>Chitinophagia</taxon>
        <taxon>Chitinophagales</taxon>
        <taxon>Chitinophagaceae</taxon>
        <taxon>Chitinophaga</taxon>
    </lineage>
</organism>
<evidence type="ECO:0000313" key="5">
    <source>
        <dbReference type="Proteomes" id="UP000242818"/>
    </source>
</evidence>